<feature type="non-terminal residue" evidence="1">
    <location>
        <position position="1"/>
    </location>
</feature>
<protein>
    <submittedName>
        <fullName evidence="1">Uncharacterized protein</fullName>
    </submittedName>
</protein>
<sequence>ENPRWSSEARCGNRWNPSEWCRDHWDLRRVGPFVCCGLLPQLPAGIAADRKGRQSSDVTVDYIRAPEMPTIAFHAGNRDRLATQLKRIILEKKLTRGFSSVLPTGQKFNEFS</sequence>
<gene>
    <name evidence="1" type="ORF">AMECASPLE_015217</name>
</gene>
<organism evidence="1 2">
    <name type="scientific">Ameca splendens</name>
    <dbReference type="NCBI Taxonomy" id="208324"/>
    <lineage>
        <taxon>Eukaryota</taxon>
        <taxon>Metazoa</taxon>
        <taxon>Chordata</taxon>
        <taxon>Craniata</taxon>
        <taxon>Vertebrata</taxon>
        <taxon>Euteleostomi</taxon>
        <taxon>Actinopterygii</taxon>
        <taxon>Neopterygii</taxon>
        <taxon>Teleostei</taxon>
        <taxon>Neoteleostei</taxon>
        <taxon>Acanthomorphata</taxon>
        <taxon>Ovalentaria</taxon>
        <taxon>Atherinomorphae</taxon>
        <taxon>Cyprinodontiformes</taxon>
        <taxon>Goodeidae</taxon>
        <taxon>Ameca</taxon>
    </lineage>
</organism>
<evidence type="ECO:0000313" key="1">
    <source>
        <dbReference type="EMBL" id="MEQ2303288.1"/>
    </source>
</evidence>
<proteinExistence type="predicted"/>
<dbReference type="Proteomes" id="UP001469553">
    <property type="component" value="Unassembled WGS sequence"/>
</dbReference>
<evidence type="ECO:0000313" key="2">
    <source>
        <dbReference type="Proteomes" id="UP001469553"/>
    </source>
</evidence>
<comment type="caution">
    <text evidence="1">The sequence shown here is derived from an EMBL/GenBank/DDBJ whole genome shotgun (WGS) entry which is preliminary data.</text>
</comment>
<accession>A0ABV0ZD18</accession>
<dbReference type="EMBL" id="JAHRIP010057492">
    <property type="protein sequence ID" value="MEQ2303288.1"/>
    <property type="molecule type" value="Genomic_DNA"/>
</dbReference>
<keyword evidence="2" id="KW-1185">Reference proteome</keyword>
<name>A0ABV0ZD18_9TELE</name>
<reference evidence="1 2" key="1">
    <citation type="submission" date="2021-06" db="EMBL/GenBank/DDBJ databases">
        <authorList>
            <person name="Palmer J.M."/>
        </authorList>
    </citation>
    <scope>NUCLEOTIDE SEQUENCE [LARGE SCALE GENOMIC DNA]</scope>
    <source>
        <strain evidence="1 2">AS_MEX2019</strain>
        <tissue evidence="1">Muscle</tissue>
    </source>
</reference>